<evidence type="ECO:0000313" key="2">
    <source>
        <dbReference type="EMBL" id="KAG5590016.1"/>
    </source>
</evidence>
<gene>
    <name evidence="2" type="ORF">H5410_040530</name>
</gene>
<sequence>MAVISYPRITFPPKERDNLFRLKKKKKLIMPPRRAVRGRPATRNVQDQRVPNAPKCNPKGKSPMLSSRK</sequence>
<evidence type="ECO:0000256" key="1">
    <source>
        <dbReference type="SAM" id="MobiDB-lite"/>
    </source>
</evidence>
<organism evidence="2 3">
    <name type="scientific">Solanum commersonii</name>
    <name type="common">Commerson's wild potato</name>
    <name type="synonym">Commerson's nightshade</name>
    <dbReference type="NCBI Taxonomy" id="4109"/>
    <lineage>
        <taxon>Eukaryota</taxon>
        <taxon>Viridiplantae</taxon>
        <taxon>Streptophyta</taxon>
        <taxon>Embryophyta</taxon>
        <taxon>Tracheophyta</taxon>
        <taxon>Spermatophyta</taxon>
        <taxon>Magnoliopsida</taxon>
        <taxon>eudicotyledons</taxon>
        <taxon>Gunneridae</taxon>
        <taxon>Pentapetalae</taxon>
        <taxon>asterids</taxon>
        <taxon>lamiids</taxon>
        <taxon>Solanales</taxon>
        <taxon>Solanaceae</taxon>
        <taxon>Solanoideae</taxon>
        <taxon>Solaneae</taxon>
        <taxon>Solanum</taxon>
    </lineage>
</organism>
<accession>A0A9J5XS90</accession>
<reference evidence="2 3" key="1">
    <citation type="submission" date="2020-09" db="EMBL/GenBank/DDBJ databases">
        <title>De no assembly of potato wild relative species, Solanum commersonii.</title>
        <authorList>
            <person name="Cho K."/>
        </authorList>
    </citation>
    <scope>NUCLEOTIDE SEQUENCE [LARGE SCALE GENOMIC DNA]</scope>
    <source>
        <strain evidence="2">LZ3.2</strain>
        <tissue evidence="2">Leaf</tissue>
    </source>
</reference>
<proteinExistence type="predicted"/>
<feature type="region of interest" description="Disordered" evidence="1">
    <location>
        <begin position="31"/>
        <end position="69"/>
    </location>
</feature>
<dbReference type="Proteomes" id="UP000824120">
    <property type="component" value="Chromosome 8"/>
</dbReference>
<name>A0A9J5XS90_SOLCO</name>
<keyword evidence="3" id="KW-1185">Reference proteome</keyword>
<comment type="caution">
    <text evidence="2">The sequence shown here is derived from an EMBL/GenBank/DDBJ whole genome shotgun (WGS) entry which is preliminary data.</text>
</comment>
<evidence type="ECO:0000313" key="3">
    <source>
        <dbReference type="Proteomes" id="UP000824120"/>
    </source>
</evidence>
<dbReference type="AlphaFoldDB" id="A0A9J5XS90"/>
<protein>
    <submittedName>
        <fullName evidence="2">Uncharacterized protein</fullName>
    </submittedName>
</protein>
<dbReference type="EMBL" id="JACXVP010000008">
    <property type="protein sequence ID" value="KAG5590016.1"/>
    <property type="molecule type" value="Genomic_DNA"/>
</dbReference>